<feature type="chain" id="PRO_5014928865" evidence="1">
    <location>
        <begin position="18"/>
        <end position="77"/>
    </location>
</feature>
<comment type="caution">
    <text evidence="2">The sequence shown here is derived from an EMBL/GenBank/DDBJ whole genome shotgun (WGS) entry which is preliminary data.</text>
</comment>
<dbReference type="Proteomes" id="UP000228531">
    <property type="component" value="Unassembled WGS sequence"/>
</dbReference>
<keyword evidence="3" id="KW-1185">Reference proteome</keyword>
<evidence type="ECO:0000313" key="3">
    <source>
        <dbReference type="Proteomes" id="UP000228531"/>
    </source>
</evidence>
<dbReference type="OrthoDB" id="7873278at2"/>
<dbReference type="RefSeq" id="WP_100367378.1">
    <property type="nucleotide sequence ID" value="NZ_PGTY01000001.1"/>
</dbReference>
<evidence type="ECO:0000256" key="1">
    <source>
        <dbReference type="SAM" id="SignalP"/>
    </source>
</evidence>
<protein>
    <submittedName>
        <fullName evidence="2">Uncharacterized protein</fullName>
    </submittedName>
</protein>
<name>A0A2M8WNR7_9RHOB</name>
<feature type="signal peptide" evidence="1">
    <location>
        <begin position="1"/>
        <end position="17"/>
    </location>
</feature>
<sequence length="77" mass="8174">MRLIVLATALLPMGAYAQEVTLPNLTKPMVQSQSCPVGMTWDQTAGTCAEVADTTSPIDDLSDRGGCSYEAPREVIS</sequence>
<dbReference type="EMBL" id="PGTY01000001">
    <property type="protein sequence ID" value="PJI92574.1"/>
    <property type="molecule type" value="Genomic_DNA"/>
</dbReference>
<gene>
    <name evidence="2" type="ORF">BC777_1428</name>
</gene>
<proteinExistence type="predicted"/>
<evidence type="ECO:0000313" key="2">
    <source>
        <dbReference type="EMBL" id="PJI92574.1"/>
    </source>
</evidence>
<dbReference type="AlphaFoldDB" id="A0A2M8WNR7"/>
<keyword evidence="1" id="KW-0732">Signal</keyword>
<organism evidence="2 3">
    <name type="scientific">Yoonia maricola</name>
    <dbReference type="NCBI Taxonomy" id="420999"/>
    <lineage>
        <taxon>Bacteria</taxon>
        <taxon>Pseudomonadati</taxon>
        <taxon>Pseudomonadota</taxon>
        <taxon>Alphaproteobacteria</taxon>
        <taxon>Rhodobacterales</taxon>
        <taxon>Paracoccaceae</taxon>
        <taxon>Yoonia</taxon>
    </lineage>
</organism>
<reference evidence="2 3" key="1">
    <citation type="submission" date="2017-11" db="EMBL/GenBank/DDBJ databases">
        <title>Genomic Encyclopedia of Archaeal and Bacterial Type Strains, Phase II (KMG-II): From Individual Species to Whole Genera.</title>
        <authorList>
            <person name="Goeker M."/>
        </authorList>
    </citation>
    <scope>NUCLEOTIDE SEQUENCE [LARGE SCALE GENOMIC DNA]</scope>
    <source>
        <strain evidence="2 3">DSM 29128</strain>
    </source>
</reference>
<accession>A0A2M8WNR7</accession>